<proteinExistence type="predicted"/>
<gene>
    <name evidence="2" type="ORF">H206_02066</name>
</gene>
<name>A0A444IV08_9BACT</name>
<dbReference type="Proteomes" id="UP000287853">
    <property type="component" value="Unassembled WGS sequence"/>
</dbReference>
<reference evidence="2 3" key="1">
    <citation type="submission" date="2017-01" db="EMBL/GenBank/DDBJ databases">
        <title>The cable genome- insights into the physiology and evolution of filamentous bacteria capable of sulfide oxidation via long distance electron transfer.</title>
        <authorList>
            <person name="Schreiber L."/>
            <person name="Bjerg J.T."/>
            <person name="Boggild A."/>
            <person name="Van De Vossenberg J."/>
            <person name="Meysman F."/>
            <person name="Nielsen L.P."/>
            <person name="Schramm A."/>
            <person name="Kjeldsen K.U."/>
        </authorList>
    </citation>
    <scope>NUCLEOTIDE SEQUENCE [LARGE SCALE GENOMIC DNA]</scope>
    <source>
        <strain evidence="2">MCF</strain>
    </source>
</reference>
<sequence length="75" mass="8604">MQARKMILETDRHGRLVNQPKLPPNIRMEAIFLIPEKKRKGKKRRKPSHVIAGKGKILGDIISPVSLPDDWDVLQ</sequence>
<dbReference type="AlphaFoldDB" id="A0A444IV08"/>
<protein>
    <submittedName>
        <fullName evidence="2">Uncharacterized protein</fullName>
    </submittedName>
</protein>
<feature type="compositionally biased region" description="Basic and acidic residues" evidence="1">
    <location>
        <begin position="1"/>
        <end position="14"/>
    </location>
</feature>
<comment type="caution">
    <text evidence="2">The sequence shown here is derived from an EMBL/GenBank/DDBJ whole genome shotgun (WGS) entry which is preliminary data.</text>
</comment>
<evidence type="ECO:0000313" key="3">
    <source>
        <dbReference type="Proteomes" id="UP000287853"/>
    </source>
</evidence>
<evidence type="ECO:0000313" key="2">
    <source>
        <dbReference type="EMBL" id="RWX44748.1"/>
    </source>
</evidence>
<evidence type="ECO:0000256" key="1">
    <source>
        <dbReference type="SAM" id="MobiDB-lite"/>
    </source>
</evidence>
<dbReference type="EMBL" id="MTKO01000089">
    <property type="protein sequence ID" value="RWX44748.1"/>
    <property type="molecule type" value="Genomic_DNA"/>
</dbReference>
<organism evidence="2 3">
    <name type="scientific">Candidatus Electrothrix aarhusensis</name>
    <dbReference type="NCBI Taxonomy" id="1859131"/>
    <lineage>
        <taxon>Bacteria</taxon>
        <taxon>Pseudomonadati</taxon>
        <taxon>Thermodesulfobacteriota</taxon>
        <taxon>Desulfobulbia</taxon>
        <taxon>Desulfobulbales</taxon>
        <taxon>Desulfobulbaceae</taxon>
        <taxon>Candidatus Electrothrix</taxon>
    </lineage>
</organism>
<accession>A0A444IV08</accession>
<feature type="region of interest" description="Disordered" evidence="1">
    <location>
        <begin position="1"/>
        <end position="20"/>
    </location>
</feature>
<keyword evidence="3" id="KW-1185">Reference proteome</keyword>